<gene>
    <name evidence="1" type="ORF">ACFO3Q_04560</name>
</gene>
<sequence>MSDLPLSCLGALAIELVPTTVAGRMALPQARAGELAALVARDLARHAPEAPALDLAVLAAHFDPIELLRPRWPVHAELVELAARAPRGGAPAGGRVIAFGSNAEGALPARLAPDPNHVGGALRLVPFALSGDAETVAQVGARLEATLLETGMADPATALEAQSAFEAQVEHARYLTLHDLVAMTAMQYEHAGLAPLWPLIEAALLAPDDEAWLDAPPEPLLRYAGGTARVAGFDIDTWSDAGFAPADTPPERLSRAFDHFGRRQRQLGAVLAAHGIALATRPVAPGEDPRAALRAG</sequence>
<evidence type="ECO:0000313" key="2">
    <source>
        <dbReference type="Proteomes" id="UP001595892"/>
    </source>
</evidence>
<name>A0ABV9NGD3_9GAMM</name>
<accession>A0ABV9NGD3</accession>
<protein>
    <submittedName>
        <fullName evidence="1">Uncharacterized protein</fullName>
    </submittedName>
</protein>
<evidence type="ECO:0000313" key="1">
    <source>
        <dbReference type="EMBL" id="MFC4727442.1"/>
    </source>
</evidence>
<reference evidence="2" key="1">
    <citation type="journal article" date="2019" name="Int. J. Syst. Evol. Microbiol.">
        <title>The Global Catalogue of Microorganisms (GCM) 10K type strain sequencing project: providing services to taxonomists for standard genome sequencing and annotation.</title>
        <authorList>
            <consortium name="The Broad Institute Genomics Platform"/>
            <consortium name="The Broad Institute Genome Sequencing Center for Infectious Disease"/>
            <person name="Wu L."/>
            <person name="Ma J."/>
        </authorList>
    </citation>
    <scope>NUCLEOTIDE SEQUENCE [LARGE SCALE GENOMIC DNA]</scope>
    <source>
        <strain evidence="2">CGMCC 1.13574</strain>
    </source>
</reference>
<organism evidence="1 2">
    <name type="scientific">Coralloluteibacterium thermophilum</name>
    <dbReference type="NCBI Taxonomy" id="2707049"/>
    <lineage>
        <taxon>Bacteria</taxon>
        <taxon>Pseudomonadati</taxon>
        <taxon>Pseudomonadota</taxon>
        <taxon>Gammaproteobacteria</taxon>
        <taxon>Lysobacterales</taxon>
        <taxon>Lysobacteraceae</taxon>
        <taxon>Coralloluteibacterium</taxon>
    </lineage>
</organism>
<dbReference type="EMBL" id="JBHSGG010000011">
    <property type="protein sequence ID" value="MFC4727442.1"/>
    <property type="molecule type" value="Genomic_DNA"/>
</dbReference>
<dbReference type="RefSeq" id="WP_377003452.1">
    <property type="nucleotide sequence ID" value="NZ_JBHSGG010000011.1"/>
</dbReference>
<comment type="caution">
    <text evidence="1">The sequence shown here is derived from an EMBL/GenBank/DDBJ whole genome shotgun (WGS) entry which is preliminary data.</text>
</comment>
<keyword evidence="2" id="KW-1185">Reference proteome</keyword>
<proteinExistence type="predicted"/>
<dbReference type="Proteomes" id="UP001595892">
    <property type="component" value="Unassembled WGS sequence"/>
</dbReference>